<evidence type="ECO:0000259" key="10">
    <source>
        <dbReference type="Pfam" id="PF00675"/>
    </source>
</evidence>
<evidence type="ECO:0000256" key="2">
    <source>
        <dbReference type="ARBA" id="ARBA00007261"/>
    </source>
</evidence>
<dbReference type="InterPro" id="IPR007863">
    <property type="entry name" value="Peptidase_M16_C"/>
</dbReference>
<evidence type="ECO:0000313" key="12">
    <source>
        <dbReference type="EMBL" id="RJF90395.1"/>
    </source>
</evidence>
<evidence type="ECO:0000256" key="1">
    <source>
        <dbReference type="ARBA" id="ARBA00001947"/>
    </source>
</evidence>
<evidence type="ECO:0000259" key="11">
    <source>
        <dbReference type="Pfam" id="PF05193"/>
    </source>
</evidence>
<organism evidence="12 13">
    <name type="scientific">Sphingomonas cavernae</name>
    <dbReference type="NCBI Taxonomy" id="2320861"/>
    <lineage>
        <taxon>Bacteria</taxon>
        <taxon>Pseudomonadati</taxon>
        <taxon>Pseudomonadota</taxon>
        <taxon>Alphaproteobacteria</taxon>
        <taxon>Sphingomonadales</taxon>
        <taxon>Sphingomonadaceae</taxon>
        <taxon>Sphingomonas</taxon>
    </lineage>
</organism>
<dbReference type="GO" id="GO:0006508">
    <property type="term" value="P:proteolysis"/>
    <property type="evidence" value="ECO:0007669"/>
    <property type="project" value="UniProtKB-KW"/>
</dbReference>
<keyword evidence="13" id="KW-1185">Reference proteome</keyword>
<dbReference type="AlphaFoldDB" id="A0A418WK56"/>
<evidence type="ECO:0000256" key="5">
    <source>
        <dbReference type="ARBA" id="ARBA00022801"/>
    </source>
</evidence>
<evidence type="ECO:0000256" key="6">
    <source>
        <dbReference type="ARBA" id="ARBA00022833"/>
    </source>
</evidence>
<dbReference type="GO" id="GO:0046872">
    <property type="term" value="F:metal ion binding"/>
    <property type="evidence" value="ECO:0007669"/>
    <property type="project" value="UniProtKB-KW"/>
</dbReference>
<dbReference type="InterPro" id="IPR011765">
    <property type="entry name" value="Pept_M16_N"/>
</dbReference>
<reference evidence="12 13" key="1">
    <citation type="submission" date="2018-09" db="EMBL/GenBank/DDBJ databases">
        <authorList>
            <person name="Zhu H."/>
        </authorList>
    </citation>
    <scope>NUCLEOTIDE SEQUENCE [LARGE SCALE GENOMIC DNA]</scope>
    <source>
        <strain evidence="12 13">K2R01-6</strain>
    </source>
</reference>
<evidence type="ECO:0000256" key="4">
    <source>
        <dbReference type="ARBA" id="ARBA00022723"/>
    </source>
</evidence>
<dbReference type="PANTHER" id="PTHR43690:SF34">
    <property type="entry name" value="ZINC PROTEASE PQQL-LIKE"/>
    <property type="match status" value="1"/>
</dbReference>
<dbReference type="RefSeq" id="WP_119761558.1">
    <property type="nucleotide sequence ID" value="NZ_QYUM01000003.1"/>
</dbReference>
<comment type="similarity">
    <text evidence="2 8">Belongs to the peptidase M16 family.</text>
</comment>
<keyword evidence="6" id="KW-0862">Zinc</keyword>
<dbReference type="PROSITE" id="PS00143">
    <property type="entry name" value="INSULINASE"/>
    <property type="match status" value="1"/>
</dbReference>
<proteinExistence type="inferred from homology"/>
<dbReference type="EMBL" id="QYUM01000003">
    <property type="protein sequence ID" value="RJF90395.1"/>
    <property type="molecule type" value="Genomic_DNA"/>
</dbReference>
<keyword evidence="7" id="KW-0482">Metalloprotease</keyword>
<keyword evidence="5" id="KW-0378">Hydrolase</keyword>
<dbReference type="InterPro" id="IPR050626">
    <property type="entry name" value="Peptidase_M16"/>
</dbReference>
<comment type="caution">
    <text evidence="12">The sequence shown here is derived from an EMBL/GenBank/DDBJ whole genome shotgun (WGS) entry which is preliminary data.</text>
</comment>
<evidence type="ECO:0000256" key="3">
    <source>
        <dbReference type="ARBA" id="ARBA00022670"/>
    </source>
</evidence>
<sequence>MKSRTSRIARFTLLPLAATIGFASVPLVAQQAPAPAPQAAAKQAEVPWLYVNSDVPQEKAWLFGTLDNGLRYAIRRNGVPPGQVSIRVRIDAGSLMEEDKEQGFAHFLEHLSFRGSKFVPEGESKRIWQRLGATFGSDSNASTTPTETVYKLDLPNARPEGLDESIKILAGMMEAPNIGDTTVNAERAVVMAEQREQFGPAVRMGDATRQHFFAGQRLANRSTIGTSQTLSSATAEGLKAFHDRWYRPERAVVVIAGDADPAAMEALVKKHFSAWRGAGPKPAEPDFGKPDPNAKTVTALVEPSFPTIVQLGVMRPWAQVNDTVTYNEGLMVDALAVRMINRRLETRARAGGSFLQAQVQQEDISRSADTTMVSLVPLGDDWQAALRDVRAEIANATSTPASQAEIDREVQEFDLALLAQLENEGAEPGSRQADDLVRAVDIRETVTTAEGALTIFRGAKRLFTPANLLASTKKLFEGAGPRLVLSTPKPLANGDALAAAALAEDVTSLAARDDARAVTFADLPKFGAAGTVTDRTKLSNFNIETVTLSNGSKLILFPNKGEPGKVYVSVRFGNGYKALPANRETVAWSGAMALVGSGIGKLGLEELDRLTNGRKINMGVDIEDDAFVLKAETRAPDLADQLKLMAAKLAFPGWDPAPVVRARAQMLAGYDVMDASPAGVITRDLDTLVRGGDPRWATPSRQEVDALTPAGFRKLWEPILASGPIEVQIFGDFEADQAIEAARATFGAMKARKPAAIEPANAVTGVPPHNATPVVRTHSGAAEQSAAVIAWPTGGGLDNITEARKLEVLAAIFNDRLFDQLRSSAGASYSPTVASQWPTGMDNGGYLIVLGQLKPEGTEQFFKLAREIAADLAAKPVDEDELRRTLGPIQQYYMRASTGNQYWMRETAGSSRDPRKLAAMESLARDLLSITPEQIQETAGRYLIADKSWSMVVLPEKQTAAR</sequence>
<feature type="chain" id="PRO_5019489119" evidence="9">
    <location>
        <begin position="30"/>
        <end position="962"/>
    </location>
</feature>
<comment type="cofactor">
    <cofactor evidence="1">
        <name>Zn(2+)</name>
        <dbReference type="ChEBI" id="CHEBI:29105"/>
    </cofactor>
</comment>
<dbReference type="Pfam" id="PF05193">
    <property type="entry name" value="Peptidase_M16_C"/>
    <property type="match status" value="2"/>
</dbReference>
<name>A0A418WK56_9SPHN</name>
<dbReference type="Gene3D" id="3.30.830.10">
    <property type="entry name" value="Metalloenzyme, LuxS/M16 peptidase-like"/>
    <property type="match status" value="3"/>
</dbReference>
<evidence type="ECO:0000313" key="13">
    <source>
        <dbReference type="Proteomes" id="UP000286100"/>
    </source>
</evidence>
<dbReference type="InterPro" id="IPR011249">
    <property type="entry name" value="Metalloenz_LuxS/M16"/>
</dbReference>
<keyword evidence="9" id="KW-0732">Signal</keyword>
<feature type="domain" description="Peptidase M16 C-terminal" evidence="11">
    <location>
        <begin position="725"/>
        <end position="885"/>
    </location>
</feature>
<evidence type="ECO:0000256" key="9">
    <source>
        <dbReference type="SAM" id="SignalP"/>
    </source>
</evidence>
<dbReference type="InterPro" id="IPR001431">
    <property type="entry name" value="Pept_M16_Zn_BS"/>
</dbReference>
<dbReference type="SUPFAM" id="SSF63411">
    <property type="entry name" value="LuxS/MPP-like metallohydrolase"/>
    <property type="match status" value="3"/>
</dbReference>
<gene>
    <name evidence="12" type="ORF">D3876_09090</name>
</gene>
<protein>
    <submittedName>
        <fullName evidence="12">Insulinase family protein</fullName>
    </submittedName>
</protein>
<feature type="domain" description="Peptidase M16 N-terminal" evidence="10">
    <location>
        <begin position="83"/>
        <end position="195"/>
    </location>
</feature>
<dbReference type="OrthoDB" id="9811314at2"/>
<feature type="signal peptide" evidence="9">
    <location>
        <begin position="1"/>
        <end position="29"/>
    </location>
</feature>
<dbReference type="Pfam" id="PF00675">
    <property type="entry name" value="Peptidase_M16"/>
    <property type="match status" value="1"/>
</dbReference>
<keyword evidence="3" id="KW-0645">Protease</keyword>
<dbReference type="Proteomes" id="UP000286100">
    <property type="component" value="Unassembled WGS sequence"/>
</dbReference>
<keyword evidence="4" id="KW-0479">Metal-binding</keyword>
<dbReference type="GO" id="GO:0004222">
    <property type="term" value="F:metalloendopeptidase activity"/>
    <property type="evidence" value="ECO:0007669"/>
    <property type="project" value="InterPro"/>
</dbReference>
<accession>A0A418WK56</accession>
<evidence type="ECO:0000256" key="7">
    <source>
        <dbReference type="ARBA" id="ARBA00023049"/>
    </source>
</evidence>
<evidence type="ECO:0000256" key="8">
    <source>
        <dbReference type="RuleBase" id="RU004447"/>
    </source>
</evidence>
<dbReference type="PANTHER" id="PTHR43690">
    <property type="entry name" value="NARDILYSIN"/>
    <property type="match status" value="1"/>
</dbReference>
<feature type="domain" description="Peptidase M16 C-terminal" evidence="11">
    <location>
        <begin position="233"/>
        <end position="411"/>
    </location>
</feature>